<protein>
    <submittedName>
        <fullName evidence="1">Uncharacterized protein</fullName>
    </submittedName>
</protein>
<dbReference type="EMBL" id="FN645457">
    <property type="protein sequence ID" value="CBI77648.1"/>
    <property type="molecule type" value="Genomic_DNA"/>
</dbReference>
<gene>
    <name evidence="1" type="ORF">BARRO_30229</name>
</gene>
<name>E6YLB0_9HYPH</name>
<organism evidence="1">
    <name type="scientific">Bartonella rochalimae ATCC BAA-1498</name>
    <dbReference type="NCBI Taxonomy" id="685782"/>
    <lineage>
        <taxon>Bacteria</taxon>
        <taxon>Pseudomonadati</taxon>
        <taxon>Pseudomonadota</taxon>
        <taxon>Alphaproteobacteria</taxon>
        <taxon>Hyphomicrobiales</taxon>
        <taxon>Bartonellaceae</taxon>
        <taxon>Bartonella</taxon>
    </lineage>
</organism>
<accession>E6YLB0</accession>
<dbReference type="AlphaFoldDB" id="E6YLB0"/>
<evidence type="ECO:0000313" key="1">
    <source>
        <dbReference type="EMBL" id="CBI77648.1"/>
    </source>
</evidence>
<reference evidence="1" key="1">
    <citation type="journal article" date="2011" name="PLoS Genet.">
        <title>Parallel evolution of a type IV secretion system in radiating lineages of the host-restricted bacterial pathogen Bartonella.</title>
        <authorList>
            <person name="Engel P."/>
            <person name="Salzburger W."/>
            <person name="Liesch M."/>
            <person name="Chang C.C."/>
            <person name="Maruyama S."/>
            <person name="Lanz C."/>
            <person name="Calteau A."/>
            <person name="Lajus A."/>
            <person name="Medigue C."/>
            <person name="Schuster S.C."/>
            <person name="Dehio C."/>
        </authorList>
    </citation>
    <scope>NUCLEOTIDE SEQUENCE</scope>
    <source>
        <strain evidence="1">ATCC BAA-1498</strain>
    </source>
</reference>
<proteinExistence type="predicted"/>
<sequence length="56" mass="6680">MKLNYKTSIIIKNSYQCRVIITTDFNYCCGCLKYINENEGLYIRINRVVFVCNNYI</sequence>